<comment type="similarity">
    <text evidence="8 11">Belongs to the peptidase S1 family. CLIP subfamily.</text>
</comment>
<dbReference type="OrthoDB" id="9028152at2759"/>
<evidence type="ECO:0000256" key="11">
    <source>
        <dbReference type="RuleBase" id="RU366078"/>
    </source>
</evidence>
<comment type="domain">
    <text evidence="11">The clip domain consists of 35-55 residues which are 'knitted' together usually by 3 conserved disulfide bonds forming a clip-like compact structure.</text>
</comment>
<dbReference type="InterPro" id="IPR009003">
    <property type="entry name" value="Peptidase_S1_PA"/>
</dbReference>
<dbReference type="PROSITE" id="PS50240">
    <property type="entry name" value="TRYPSIN_DOM"/>
    <property type="match status" value="1"/>
</dbReference>
<evidence type="ECO:0000259" key="12">
    <source>
        <dbReference type="PROSITE" id="PS50240"/>
    </source>
</evidence>
<proteinExistence type="inferred from homology"/>
<keyword evidence="4 10" id="KW-0378">Hydrolase</keyword>
<dbReference type="GO" id="GO:0006508">
    <property type="term" value="P:proteolysis"/>
    <property type="evidence" value="ECO:0007669"/>
    <property type="project" value="UniProtKB-KW"/>
</dbReference>
<keyword evidence="6 10" id="KW-0720">Serine protease</keyword>
<evidence type="ECO:0000256" key="10">
    <source>
        <dbReference type="RuleBase" id="RU363034"/>
    </source>
</evidence>
<name>A0A6J2YWH2_SITOR</name>
<dbReference type="FunFam" id="2.40.10.10:FF:000120">
    <property type="entry name" value="Putative serine protease"/>
    <property type="match status" value="1"/>
</dbReference>
<evidence type="ECO:0000313" key="14">
    <source>
        <dbReference type="RefSeq" id="XP_030767622.1"/>
    </source>
</evidence>
<evidence type="ECO:0000256" key="2">
    <source>
        <dbReference type="ARBA" id="ARBA00022670"/>
    </source>
</evidence>
<dbReference type="GO" id="GO:0004252">
    <property type="term" value="F:serine-type endopeptidase activity"/>
    <property type="evidence" value="ECO:0007669"/>
    <property type="project" value="UniProtKB-UniRule"/>
</dbReference>
<dbReference type="PANTHER" id="PTHR24252">
    <property type="entry name" value="ACROSIN-RELATED"/>
    <property type="match status" value="1"/>
</dbReference>
<dbReference type="InterPro" id="IPR033116">
    <property type="entry name" value="TRYPSIN_SER"/>
</dbReference>
<sequence length="439" mass="49091">MQVKSVFCVNFLLACVYSNSNLNCNSSESIPGLECSNENNTDSDEINTDVSLEHKDFLENISNITDTQSLRFATPCETPNLEITYCVEISKCPVLQNVRKSKKYAAYIEASRCGPKLENQNDFKVCCGRFNNFRNVSNSIDNSIFPKPCGVQKIIMRGRIYGGTTAALKEYPWMARILHKNSRGRKTYGCAGFLIHARIVVTAAHCIQTPTRKIRGEPYAVVLGEHDITTKIDCTPRNITCADPLQQSRISNVIVHPKYDENSTNHYNDIALIQVKKSFKFTDYVQPLCLHTSSDTTINKYYISGWGKTATEEASSVKLKLDLPPVDKAVCYDKLLTLNLEIDETQICAGGEDGKDSCTGDSGGPLMIRDNDSIHYAAGIVSYGIGCGLKNWPGIYTNVTSFVGWIKTEMLKMTLSDRQARILKKQQKKHEEKNERANL</sequence>
<dbReference type="RefSeq" id="XP_030767622.1">
    <property type="nucleotide sequence ID" value="XM_030911762.1"/>
</dbReference>
<dbReference type="PROSITE" id="PS00135">
    <property type="entry name" value="TRYPSIN_SER"/>
    <property type="match status" value="1"/>
</dbReference>
<dbReference type="InterPro" id="IPR001254">
    <property type="entry name" value="Trypsin_dom"/>
</dbReference>
<dbReference type="InterPro" id="IPR018114">
    <property type="entry name" value="TRYPSIN_HIS"/>
</dbReference>
<feature type="signal peptide" evidence="11">
    <location>
        <begin position="1"/>
        <end position="18"/>
    </location>
</feature>
<dbReference type="AlphaFoldDB" id="A0A6J2YWH2"/>
<dbReference type="SMART" id="SM00680">
    <property type="entry name" value="CLIP"/>
    <property type="match status" value="1"/>
</dbReference>
<evidence type="ECO:0000256" key="5">
    <source>
        <dbReference type="ARBA" id="ARBA00022820"/>
    </source>
</evidence>
<dbReference type="CDD" id="cd00190">
    <property type="entry name" value="Tryp_SPc"/>
    <property type="match status" value="1"/>
</dbReference>
<dbReference type="Proteomes" id="UP000504635">
    <property type="component" value="Unplaced"/>
</dbReference>
<keyword evidence="11" id="KW-0964">Secreted</keyword>
<dbReference type="GO" id="GO:0005576">
    <property type="term" value="C:extracellular region"/>
    <property type="evidence" value="ECO:0007669"/>
    <property type="project" value="UniProtKB-SubCell"/>
</dbReference>
<dbReference type="InterPro" id="IPR043504">
    <property type="entry name" value="Peptidase_S1_PA_chymotrypsin"/>
</dbReference>
<dbReference type="SUPFAM" id="SSF50494">
    <property type="entry name" value="Trypsin-like serine proteases"/>
    <property type="match status" value="1"/>
</dbReference>
<feature type="chain" id="PRO_5027142357" description="CLIP domain-containing serine protease" evidence="11">
    <location>
        <begin position="19"/>
        <end position="439"/>
    </location>
</feature>
<dbReference type="PROSITE" id="PS00134">
    <property type="entry name" value="TRYPSIN_HIS"/>
    <property type="match status" value="1"/>
</dbReference>
<dbReference type="SMART" id="SM00020">
    <property type="entry name" value="Tryp_SPc"/>
    <property type="match status" value="1"/>
</dbReference>
<keyword evidence="5" id="KW-0353">Hemolymph clotting</keyword>
<dbReference type="KEGG" id="soy:115891315"/>
<evidence type="ECO:0000256" key="4">
    <source>
        <dbReference type="ARBA" id="ARBA00022801"/>
    </source>
</evidence>
<evidence type="ECO:0000256" key="9">
    <source>
        <dbReference type="ARBA" id="ARBA00052079"/>
    </source>
</evidence>
<evidence type="ECO:0000256" key="1">
    <source>
        <dbReference type="ARBA" id="ARBA00022659"/>
    </source>
</evidence>
<keyword evidence="13" id="KW-1185">Reference proteome</keyword>
<reference evidence="14" key="1">
    <citation type="submission" date="2025-08" db="UniProtKB">
        <authorList>
            <consortium name="RefSeq"/>
        </authorList>
    </citation>
    <scope>IDENTIFICATION</scope>
    <source>
        <tissue evidence="14">Gonads</tissue>
    </source>
</reference>
<dbReference type="InterPro" id="IPR022700">
    <property type="entry name" value="CLIP"/>
</dbReference>
<evidence type="ECO:0000313" key="13">
    <source>
        <dbReference type="Proteomes" id="UP000504635"/>
    </source>
</evidence>
<evidence type="ECO:0000256" key="7">
    <source>
        <dbReference type="ARBA" id="ARBA00023157"/>
    </source>
</evidence>
<dbReference type="EC" id="3.4.21.-" evidence="10"/>
<dbReference type="PANTHER" id="PTHR24252:SF7">
    <property type="entry name" value="HYALIN"/>
    <property type="match status" value="1"/>
</dbReference>
<dbReference type="Pfam" id="PF00089">
    <property type="entry name" value="Trypsin"/>
    <property type="match status" value="1"/>
</dbReference>
<gene>
    <name evidence="14" type="primary">LOC115891315</name>
</gene>
<evidence type="ECO:0000256" key="6">
    <source>
        <dbReference type="ARBA" id="ARBA00022825"/>
    </source>
</evidence>
<dbReference type="GO" id="GO:0042381">
    <property type="term" value="P:hemolymph coagulation"/>
    <property type="evidence" value="ECO:0007669"/>
    <property type="project" value="UniProtKB-KW"/>
</dbReference>
<comment type="subcellular location">
    <subcellularLocation>
        <location evidence="11">Secreted</location>
    </subcellularLocation>
</comment>
<keyword evidence="2 10" id="KW-0645">Protease</keyword>
<dbReference type="InParanoid" id="A0A6J2YWH2"/>
<dbReference type="InterPro" id="IPR038565">
    <property type="entry name" value="CLIP_sf"/>
</dbReference>
<dbReference type="InterPro" id="IPR001314">
    <property type="entry name" value="Peptidase_S1A"/>
</dbReference>
<keyword evidence="1" id="KW-0768">Sushi</keyword>
<dbReference type="GeneID" id="115891315"/>
<organism evidence="13 14">
    <name type="scientific">Sitophilus oryzae</name>
    <name type="common">Rice weevil</name>
    <name type="synonym">Curculio oryzae</name>
    <dbReference type="NCBI Taxonomy" id="7048"/>
    <lineage>
        <taxon>Eukaryota</taxon>
        <taxon>Metazoa</taxon>
        <taxon>Ecdysozoa</taxon>
        <taxon>Arthropoda</taxon>
        <taxon>Hexapoda</taxon>
        <taxon>Insecta</taxon>
        <taxon>Pterygota</taxon>
        <taxon>Neoptera</taxon>
        <taxon>Endopterygota</taxon>
        <taxon>Coleoptera</taxon>
        <taxon>Polyphaga</taxon>
        <taxon>Cucujiformia</taxon>
        <taxon>Curculionidae</taxon>
        <taxon>Dryophthorinae</taxon>
        <taxon>Sitophilus</taxon>
    </lineage>
</organism>
<feature type="domain" description="Peptidase S1" evidence="12">
    <location>
        <begin position="160"/>
        <end position="411"/>
    </location>
</feature>
<dbReference type="Gene3D" id="3.30.1640.30">
    <property type="match status" value="1"/>
</dbReference>
<keyword evidence="3 11" id="KW-0732">Signal</keyword>
<dbReference type="PROSITE" id="PS51257">
    <property type="entry name" value="PROKAR_LIPOPROTEIN"/>
    <property type="match status" value="1"/>
</dbReference>
<dbReference type="PRINTS" id="PR00722">
    <property type="entry name" value="CHYMOTRYPSIN"/>
</dbReference>
<evidence type="ECO:0000256" key="8">
    <source>
        <dbReference type="ARBA" id="ARBA00024195"/>
    </source>
</evidence>
<dbReference type="Pfam" id="PF12032">
    <property type="entry name" value="CLIP"/>
    <property type="match status" value="1"/>
</dbReference>
<dbReference type="Gene3D" id="2.40.10.10">
    <property type="entry name" value="Trypsin-like serine proteases"/>
    <property type="match status" value="2"/>
</dbReference>
<accession>A0A6J2YWH2</accession>
<comment type="catalytic activity">
    <reaction evidence="9">
        <text>Selective cleavage of 103-Arg-|-Ser-104 and 124-Ile-|-Ile-125 bonds in Limulus clotting factor B to form activated factor B. Cleavage of -Pro-Arg-|-Xaa- bonds in synthetic substrates.</text>
        <dbReference type="EC" id="3.4.21.84"/>
    </reaction>
</comment>
<keyword evidence="7" id="KW-1015">Disulfide bond</keyword>
<evidence type="ECO:0000256" key="3">
    <source>
        <dbReference type="ARBA" id="ARBA00022729"/>
    </source>
</evidence>
<protein>
    <recommendedName>
        <fullName evidence="11">CLIP domain-containing serine protease</fullName>
        <ecNumber evidence="10">3.4.21.-</ecNumber>
    </recommendedName>
</protein>